<dbReference type="STRING" id="5786.F0ZMG5"/>
<protein>
    <recommendedName>
        <fullName evidence="11">EGF-like domain-containing protein</fullName>
    </recommendedName>
</protein>
<reference evidence="13" key="1">
    <citation type="journal article" date="2011" name="Genome Biol.">
        <title>Comparative genomics of the social amoebae Dictyostelium discoideum and Dictyostelium purpureum.</title>
        <authorList>
            <consortium name="US DOE Joint Genome Institute (JGI-PGF)"/>
            <person name="Sucgang R."/>
            <person name="Kuo A."/>
            <person name="Tian X."/>
            <person name="Salerno W."/>
            <person name="Parikh A."/>
            <person name="Feasley C.L."/>
            <person name="Dalin E."/>
            <person name="Tu H."/>
            <person name="Huang E."/>
            <person name="Barry K."/>
            <person name="Lindquist E."/>
            <person name="Shapiro H."/>
            <person name="Bruce D."/>
            <person name="Schmutz J."/>
            <person name="Salamov A."/>
            <person name="Fey P."/>
            <person name="Gaudet P."/>
            <person name="Anjard C."/>
            <person name="Babu M.M."/>
            <person name="Basu S."/>
            <person name="Bushmanova Y."/>
            <person name="van der Wel H."/>
            <person name="Katoh-Kurasawa M."/>
            <person name="Dinh C."/>
            <person name="Coutinho P.M."/>
            <person name="Saito T."/>
            <person name="Elias M."/>
            <person name="Schaap P."/>
            <person name="Kay R.R."/>
            <person name="Henrissat B."/>
            <person name="Eichinger L."/>
            <person name="Rivero F."/>
            <person name="Putnam N.H."/>
            <person name="West C.M."/>
            <person name="Loomis W.F."/>
            <person name="Chisholm R.L."/>
            <person name="Shaulsky G."/>
            <person name="Strassmann J.E."/>
            <person name="Queller D.C."/>
            <person name="Kuspa A."/>
            <person name="Grigoriev I.V."/>
        </authorList>
    </citation>
    <scope>NUCLEOTIDE SEQUENCE [LARGE SCALE GENOMIC DNA]</scope>
    <source>
        <strain evidence="13">QSDP1</strain>
    </source>
</reference>
<name>F0ZMG5_DICPU</name>
<dbReference type="VEuPathDB" id="AmoebaDB:DICPUDRAFT_79397"/>
<dbReference type="InterPro" id="IPR050131">
    <property type="entry name" value="Peptidase_S8_subtilisin-like"/>
</dbReference>
<dbReference type="EMBL" id="GL871080">
    <property type="protein sequence ID" value="EGC34851.1"/>
    <property type="molecule type" value="Genomic_DNA"/>
</dbReference>
<evidence type="ECO:0000256" key="3">
    <source>
        <dbReference type="ARBA" id="ARBA00022801"/>
    </source>
</evidence>
<evidence type="ECO:0000256" key="9">
    <source>
        <dbReference type="SAM" id="Phobius"/>
    </source>
</evidence>
<dbReference type="GO" id="GO:0006508">
    <property type="term" value="P:proteolysis"/>
    <property type="evidence" value="ECO:0007669"/>
    <property type="project" value="UniProtKB-KW"/>
</dbReference>
<evidence type="ECO:0000256" key="1">
    <source>
        <dbReference type="ARBA" id="ARBA00011073"/>
    </source>
</evidence>
<evidence type="ECO:0000259" key="11">
    <source>
        <dbReference type="PROSITE" id="PS50026"/>
    </source>
</evidence>
<dbReference type="eggNOG" id="KOG4266">
    <property type="taxonomic scope" value="Eukaryota"/>
</dbReference>
<dbReference type="OrthoDB" id="19801at2759"/>
<evidence type="ECO:0000313" key="13">
    <source>
        <dbReference type="Proteomes" id="UP000001064"/>
    </source>
</evidence>
<dbReference type="PANTHER" id="PTHR43806">
    <property type="entry name" value="PEPTIDASE S8"/>
    <property type="match status" value="1"/>
</dbReference>
<keyword evidence="13" id="KW-1185">Reference proteome</keyword>
<evidence type="ECO:0000256" key="4">
    <source>
        <dbReference type="ARBA" id="ARBA00022825"/>
    </source>
</evidence>
<dbReference type="InterPro" id="IPR000209">
    <property type="entry name" value="Peptidase_S8/S53_dom"/>
</dbReference>
<evidence type="ECO:0000256" key="5">
    <source>
        <dbReference type="PIRSR" id="PIRSR615500-1"/>
    </source>
</evidence>
<feature type="disulfide bond" evidence="6">
    <location>
        <begin position="548"/>
        <end position="557"/>
    </location>
</feature>
<dbReference type="CDD" id="cd00054">
    <property type="entry name" value="EGF_CA"/>
    <property type="match status" value="1"/>
</dbReference>
<evidence type="ECO:0000256" key="7">
    <source>
        <dbReference type="PROSITE-ProRule" id="PRU01240"/>
    </source>
</evidence>
<dbReference type="Gene3D" id="3.40.50.200">
    <property type="entry name" value="Peptidase S8/S53 domain"/>
    <property type="match status" value="1"/>
</dbReference>
<evidence type="ECO:0000256" key="8">
    <source>
        <dbReference type="SAM" id="Coils"/>
    </source>
</evidence>
<feature type="transmembrane region" description="Helical" evidence="9">
    <location>
        <begin position="606"/>
        <end position="624"/>
    </location>
</feature>
<feature type="coiled-coil region" evidence="8">
    <location>
        <begin position="16"/>
        <end position="43"/>
    </location>
</feature>
<keyword evidence="9" id="KW-0812">Transmembrane</keyword>
<proteinExistence type="inferred from homology"/>
<comment type="similarity">
    <text evidence="1 7">Belongs to the peptidase S8 family.</text>
</comment>
<dbReference type="SUPFAM" id="SSF52743">
    <property type="entry name" value="Subtilisin-like"/>
    <property type="match status" value="1"/>
</dbReference>
<dbReference type="GO" id="GO:0004252">
    <property type="term" value="F:serine-type endopeptidase activity"/>
    <property type="evidence" value="ECO:0000318"/>
    <property type="project" value="GO_Central"/>
</dbReference>
<evidence type="ECO:0000256" key="6">
    <source>
        <dbReference type="PROSITE-ProRule" id="PRU00076"/>
    </source>
</evidence>
<keyword evidence="10" id="KW-0732">Signal</keyword>
<keyword evidence="9" id="KW-1133">Transmembrane helix</keyword>
<keyword evidence="3 7" id="KW-0378">Hydrolase</keyword>
<keyword evidence="9" id="KW-0472">Membrane</keyword>
<dbReference type="OMA" id="FASAIEW"/>
<dbReference type="PROSITE" id="PS00138">
    <property type="entry name" value="SUBTILASE_SER"/>
    <property type="match status" value="1"/>
</dbReference>
<evidence type="ECO:0000256" key="2">
    <source>
        <dbReference type="ARBA" id="ARBA00022670"/>
    </source>
</evidence>
<dbReference type="PANTHER" id="PTHR43806:SF67">
    <property type="entry name" value="EGF-LIKE DOMAIN-CONTAINING PROTEIN"/>
    <property type="match status" value="1"/>
</dbReference>
<organism evidence="12 13">
    <name type="scientific">Dictyostelium purpureum</name>
    <name type="common">Slime mold</name>
    <dbReference type="NCBI Taxonomy" id="5786"/>
    <lineage>
        <taxon>Eukaryota</taxon>
        <taxon>Amoebozoa</taxon>
        <taxon>Evosea</taxon>
        <taxon>Eumycetozoa</taxon>
        <taxon>Dictyostelia</taxon>
        <taxon>Dictyosteliales</taxon>
        <taxon>Dictyosteliaceae</taxon>
        <taxon>Dictyostelium</taxon>
    </lineage>
</organism>
<keyword evidence="6" id="KW-1015">Disulfide bond</keyword>
<feature type="active site" description="Charge relay system" evidence="5 7">
    <location>
        <position position="467"/>
    </location>
</feature>
<dbReference type="FunFam" id="3.40.50.200:FF:000030">
    <property type="entry name" value="Uncharacterized protein"/>
    <property type="match status" value="1"/>
</dbReference>
<feature type="domain" description="EGF-like" evidence="11">
    <location>
        <begin position="526"/>
        <end position="558"/>
    </location>
</feature>
<dbReference type="RefSeq" id="XP_003288605.1">
    <property type="nucleotide sequence ID" value="XM_003288557.1"/>
</dbReference>
<dbReference type="Pfam" id="PF00082">
    <property type="entry name" value="Peptidase_S8"/>
    <property type="match status" value="1"/>
</dbReference>
<dbReference type="InterPro" id="IPR000742">
    <property type="entry name" value="EGF"/>
</dbReference>
<dbReference type="InterPro" id="IPR015500">
    <property type="entry name" value="Peptidase_S8_subtilisin-rel"/>
</dbReference>
<evidence type="ECO:0000313" key="12">
    <source>
        <dbReference type="EMBL" id="EGC34851.1"/>
    </source>
</evidence>
<keyword evidence="6" id="KW-0245">EGF-like domain</keyword>
<dbReference type="PROSITE" id="PS01186">
    <property type="entry name" value="EGF_2"/>
    <property type="match status" value="1"/>
</dbReference>
<dbReference type="InterPro" id="IPR023828">
    <property type="entry name" value="Peptidase_S8_Ser-AS"/>
</dbReference>
<accession>F0ZMG5</accession>
<dbReference type="PRINTS" id="PR00723">
    <property type="entry name" value="SUBTILISIN"/>
</dbReference>
<keyword evidence="2 7" id="KW-0645">Protease</keyword>
<dbReference type="InterPro" id="IPR036852">
    <property type="entry name" value="Peptidase_S8/S53_dom_sf"/>
</dbReference>
<dbReference type="GeneID" id="10502023"/>
<dbReference type="InParanoid" id="F0ZMG5"/>
<gene>
    <name evidence="12" type="ORF">DICPUDRAFT_79397</name>
</gene>
<feature type="chain" id="PRO_5003263744" description="EGF-like domain-containing protein" evidence="10">
    <location>
        <begin position="20"/>
        <end position="625"/>
    </location>
</feature>
<dbReference type="Gene3D" id="2.10.25.10">
    <property type="entry name" value="Laminin"/>
    <property type="match status" value="1"/>
</dbReference>
<evidence type="ECO:0000256" key="10">
    <source>
        <dbReference type="SAM" id="SignalP"/>
    </source>
</evidence>
<feature type="active site" description="Charge relay system" evidence="5 7">
    <location>
        <position position="295"/>
    </location>
</feature>
<dbReference type="AlphaFoldDB" id="F0ZMG5"/>
<dbReference type="PROSITE" id="PS51892">
    <property type="entry name" value="SUBTILASE"/>
    <property type="match status" value="1"/>
</dbReference>
<dbReference type="PROSITE" id="PS00022">
    <property type="entry name" value="EGF_1"/>
    <property type="match status" value="1"/>
</dbReference>
<keyword evidence="4 7" id="KW-0720">Serine protease</keyword>
<sequence>MKLTLILFLFLYLINYSNCNNDNKKLTEKLKNALNENNKNNKIKIWVFFNSKDFKIDNNNNNYIDNDYMLSLTSLNKESIERRLKRGSHKHSIIEESDLPVSEKYINQVLQCGNDNEIQIHQRSNWLNSISITIISNNMENIRNHVIPCISSKPFVESIDLVSKFKKPTIDQQTNHVQHKKNKFNKLNNIKLLQKSKNNNGDSDMDMGNENLFNEDFYGQSYRQIKQLNIDKLHKLGFDGTGVIILITDTGFYKQHEVFKNLNILGEYNFIEKNNRIEDEFNGTSESVEFSQNDHGTATLSVLAGFKKGHLVGTAYNASFLLARTESLDMEDVIEEDYFASAIEWGESRGAHLVSCSLGYQDWYNVASDLNGKISHMTKIADLASKKGMVVVSGIGNSGEDGLGAPADGNYVIAVGAVDAKGKRVDFSSVGPSSDSRIKPEVMALGNEVYLAGIMNTTNYVYYNGTSFSCPIVAGGIALLIQAHPNWTPYQIYDAVVRSASNSSHPDVYNGFGLFDAYASYKYNPEEGDCSNLGCRNGGVCINKECICPQGYYGYLCQYEKIKCGTRCHQLNGTCQVGDHISSPSYLCLNTIHLEEDTPYQLSTRLLTNFYILNLLFLIIIFLIQ</sequence>
<feature type="active site" description="Charge relay system" evidence="5 7">
    <location>
        <position position="249"/>
    </location>
</feature>
<keyword evidence="8" id="KW-0175">Coiled coil</keyword>
<dbReference type="Proteomes" id="UP000001064">
    <property type="component" value="Unassembled WGS sequence"/>
</dbReference>
<dbReference type="PROSITE" id="PS50026">
    <property type="entry name" value="EGF_3"/>
    <property type="match status" value="1"/>
</dbReference>
<dbReference type="FunCoup" id="F0ZMG5">
    <property type="interactions" value="29"/>
</dbReference>
<dbReference type="KEGG" id="dpp:DICPUDRAFT_79397"/>
<feature type="signal peptide" evidence="10">
    <location>
        <begin position="1"/>
        <end position="19"/>
    </location>
</feature>
<comment type="caution">
    <text evidence="6">Lacks conserved residue(s) required for the propagation of feature annotation.</text>
</comment>